<accession>C1BMF9</accession>
<dbReference type="EMBL" id="BT075788">
    <property type="protein sequence ID" value="ACO10212.1"/>
    <property type="molecule type" value="mRNA"/>
</dbReference>
<dbReference type="PANTHER" id="PTHR10476">
    <property type="entry name" value="CHARGED MULTIVESICULAR BODY PROTEIN"/>
    <property type="match status" value="1"/>
</dbReference>
<feature type="compositionally biased region" description="Basic and acidic residues" evidence="2">
    <location>
        <begin position="193"/>
        <end position="204"/>
    </location>
</feature>
<protein>
    <submittedName>
        <fullName evidence="3">Charged multivesicular body protein 2b</fullName>
    </submittedName>
</protein>
<gene>
    <name evidence="3" type="primary">CHM2B</name>
</gene>
<dbReference type="AlphaFoldDB" id="C1BMF9"/>
<dbReference type="InterPro" id="IPR005024">
    <property type="entry name" value="Snf7_fam"/>
</dbReference>
<feature type="compositionally biased region" description="Basic and acidic residues" evidence="2">
    <location>
        <begin position="11"/>
        <end position="27"/>
    </location>
</feature>
<feature type="region of interest" description="Disordered" evidence="2">
    <location>
        <begin position="182"/>
        <end position="204"/>
    </location>
</feature>
<evidence type="ECO:0000256" key="1">
    <source>
        <dbReference type="ARBA" id="ARBA00006190"/>
    </source>
</evidence>
<proteinExistence type="evidence at transcript level"/>
<sequence>MDSLFGRKKTMKEQIRDNDRDLRKANRDIERDRNKLEMEEKKLEAEIKKAAKSGNKQVCTILAKQLVNIRKQKNRTFVASSQISAAGYAAKGMASNFKIAEAMGETSKTMGQMNKVMDPRKLAGTMRDFTVANEKMNMTEEIMNDAFDDILGESDDESEEQGVINKVLDAIGIEISDKLINAPSTSKGAIGEPAKKVSSSKEDREIEAMLAELKS</sequence>
<reference evidence="3" key="1">
    <citation type="submission" date="2009-03" db="EMBL/GenBank/DDBJ databases">
        <title>Caligus rogercresseyi ESTs and full-length cDNAs.</title>
        <authorList>
            <person name="Yasuike M."/>
            <person name="von Schalburg K."/>
            <person name="Cooper G."/>
            <person name="Leong J."/>
            <person name="Jones S.R.M."/>
            <person name="Koop B.F."/>
        </authorList>
    </citation>
    <scope>NUCLEOTIDE SEQUENCE</scope>
    <source>
        <tissue evidence="3">Whole tissue</tissue>
    </source>
</reference>
<dbReference type="Gene3D" id="6.10.140.1230">
    <property type="match status" value="1"/>
</dbReference>
<name>C1BMF9_CALRO</name>
<organism evidence="3">
    <name type="scientific">Caligus rogercresseyi</name>
    <name type="common">Sea louse</name>
    <dbReference type="NCBI Taxonomy" id="217165"/>
    <lineage>
        <taxon>Eukaryota</taxon>
        <taxon>Metazoa</taxon>
        <taxon>Ecdysozoa</taxon>
        <taxon>Arthropoda</taxon>
        <taxon>Crustacea</taxon>
        <taxon>Multicrustacea</taxon>
        <taxon>Hexanauplia</taxon>
        <taxon>Copepoda</taxon>
        <taxon>Siphonostomatoida</taxon>
        <taxon>Caligidae</taxon>
        <taxon>Caligus</taxon>
    </lineage>
</organism>
<evidence type="ECO:0000313" key="3">
    <source>
        <dbReference type="EMBL" id="ACO10212.1"/>
    </source>
</evidence>
<evidence type="ECO:0000256" key="2">
    <source>
        <dbReference type="SAM" id="MobiDB-lite"/>
    </source>
</evidence>
<feature type="region of interest" description="Disordered" evidence="2">
    <location>
        <begin position="1"/>
        <end position="27"/>
    </location>
</feature>
<dbReference type="GO" id="GO:0007034">
    <property type="term" value="P:vacuolar transport"/>
    <property type="evidence" value="ECO:0007669"/>
    <property type="project" value="InterPro"/>
</dbReference>
<dbReference type="Pfam" id="PF03357">
    <property type="entry name" value="Snf7"/>
    <property type="match status" value="1"/>
</dbReference>
<comment type="similarity">
    <text evidence="1">Belongs to the SNF7 family.</text>
</comment>
<feature type="compositionally biased region" description="Basic residues" evidence="2">
    <location>
        <begin position="1"/>
        <end position="10"/>
    </location>
</feature>